<dbReference type="Pfam" id="PF08241">
    <property type="entry name" value="Methyltransf_11"/>
    <property type="match status" value="1"/>
</dbReference>
<dbReference type="GO" id="GO:0032259">
    <property type="term" value="P:methylation"/>
    <property type="evidence" value="ECO:0007669"/>
    <property type="project" value="UniProtKB-KW"/>
</dbReference>
<dbReference type="CDD" id="cd02440">
    <property type="entry name" value="AdoMet_MTases"/>
    <property type="match status" value="1"/>
</dbReference>
<feature type="domain" description="Methyltransferase type 11" evidence="4">
    <location>
        <begin position="60"/>
        <end position="146"/>
    </location>
</feature>
<dbReference type="GO" id="GO:0008168">
    <property type="term" value="F:methyltransferase activity"/>
    <property type="evidence" value="ECO:0007669"/>
    <property type="project" value="UniProtKB-KW"/>
</dbReference>
<accession>A0ABP5E8Z7</accession>
<dbReference type="EMBL" id="BAAAPU010000012">
    <property type="protein sequence ID" value="GAA1993684.1"/>
    <property type="molecule type" value="Genomic_DNA"/>
</dbReference>
<dbReference type="Proteomes" id="UP001500013">
    <property type="component" value="Unassembled WGS sequence"/>
</dbReference>
<keyword evidence="6" id="KW-1185">Reference proteome</keyword>
<evidence type="ECO:0000313" key="5">
    <source>
        <dbReference type="EMBL" id="GAA1993684.1"/>
    </source>
</evidence>
<evidence type="ECO:0000313" key="6">
    <source>
        <dbReference type="Proteomes" id="UP001500013"/>
    </source>
</evidence>
<comment type="similarity">
    <text evidence="1">Belongs to the methyltransferase superfamily.</text>
</comment>
<keyword evidence="3" id="KW-0808">Transferase</keyword>
<evidence type="ECO:0000256" key="1">
    <source>
        <dbReference type="ARBA" id="ARBA00008361"/>
    </source>
</evidence>
<gene>
    <name evidence="5" type="ORF">GCM10009817_39950</name>
</gene>
<dbReference type="RefSeq" id="WP_344067037.1">
    <property type="nucleotide sequence ID" value="NZ_BAAAPU010000012.1"/>
</dbReference>
<protein>
    <submittedName>
        <fullName evidence="5">Class I SAM-dependent methyltransferase</fullName>
    </submittedName>
</protein>
<dbReference type="InterPro" id="IPR029063">
    <property type="entry name" value="SAM-dependent_MTases_sf"/>
</dbReference>
<keyword evidence="2 5" id="KW-0489">Methyltransferase</keyword>
<dbReference type="InterPro" id="IPR013216">
    <property type="entry name" value="Methyltransf_11"/>
</dbReference>
<reference evidence="6" key="1">
    <citation type="journal article" date="2019" name="Int. J. Syst. Evol. Microbiol.">
        <title>The Global Catalogue of Microorganisms (GCM) 10K type strain sequencing project: providing services to taxonomists for standard genome sequencing and annotation.</title>
        <authorList>
            <consortium name="The Broad Institute Genomics Platform"/>
            <consortium name="The Broad Institute Genome Sequencing Center for Infectious Disease"/>
            <person name="Wu L."/>
            <person name="Ma J."/>
        </authorList>
    </citation>
    <scope>NUCLEOTIDE SEQUENCE [LARGE SCALE GENOMIC DNA]</scope>
    <source>
        <strain evidence="6">JCM 15628</strain>
    </source>
</reference>
<evidence type="ECO:0000256" key="3">
    <source>
        <dbReference type="ARBA" id="ARBA00022679"/>
    </source>
</evidence>
<proteinExistence type="inferred from homology"/>
<dbReference type="Gene3D" id="3.40.50.150">
    <property type="entry name" value="Vaccinia Virus protein VP39"/>
    <property type="match status" value="1"/>
</dbReference>
<dbReference type="SUPFAM" id="SSF53335">
    <property type="entry name" value="S-adenosyl-L-methionine-dependent methyltransferases"/>
    <property type="match status" value="1"/>
</dbReference>
<name>A0ABP5E8Z7_9MICO</name>
<evidence type="ECO:0000256" key="2">
    <source>
        <dbReference type="ARBA" id="ARBA00022603"/>
    </source>
</evidence>
<sequence length="266" mass="29532">MPVLTSWMAQTEVVPLEHLHGDQRRASSFGSVASTYDDFRPDYPPALFDDLLAEPVGTALDVGCGTGKVAVELRRRGVTVLGVDPDPRMAAVAAEHGVDVEVTQFERWDDAGRRFDLITCGHAWHWVDPAKGAEAGSRVLRPGARIARFWNYHVVPPRLLREFEEVYADLAPALTVIGRDPSRDSAQADPLGRHTAFVTARPRTYRWVRRLTSDQWSGLISTFSDHQLLGLEALFRLTTALETVIQRHGGIVTVNGGTYLQLARRV</sequence>
<evidence type="ECO:0000259" key="4">
    <source>
        <dbReference type="Pfam" id="PF08241"/>
    </source>
</evidence>
<dbReference type="InterPro" id="IPR051052">
    <property type="entry name" value="Diverse_substrate_MTase"/>
</dbReference>
<dbReference type="PANTHER" id="PTHR44942">
    <property type="entry name" value="METHYLTRANSF_11 DOMAIN-CONTAINING PROTEIN"/>
    <property type="match status" value="1"/>
</dbReference>
<organism evidence="5 6">
    <name type="scientific">Terrabacter lapilli</name>
    <dbReference type="NCBI Taxonomy" id="436231"/>
    <lineage>
        <taxon>Bacteria</taxon>
        <taxon>Bacillati</taxon>
        <taxon>Actinomycetota</taxon>
        <taxon>Actinomycetes</taxon>
        <taxon>Micrococcales</taxon>
        <taxon>Intrasporangiaceae</taxon>
        <taxon>Terrabacter</taxon>
    </lineage>
</organism>
<comment type="caution">
    <text evidence="5">The sequence shown here is derived from an EMBL/GenBank/DDBJ whole genome shotgun (WGS) entry which is preliminary data.</text>
</comment>
<dbReference type="PANTHER" id="PTHR44942:SF4">
    <property type="entry name" value="METHYLTRANSFERASE TYPE 11 DOMAIN-CONTAINING PROTEIN"/>
    <property type="match status" value="1"/>
</dbReference>